<dbReference type="KEGG" id="tsr:106553979"/>
<evidence type="ECO:0000256" key="3">
    <source>
        <dbReference type="ARBA" id="ARBA00022692"/>
    </source>
</evidence>
<proteinExistence type="inferred from homology"/>
<dbReference type="PANTHER" id="PTHR19282:SF48">
    <property type="entry name" value="TETRASPANIN-3"/>
    <property type="match status" value="1"/>
</dbReference>
<dbReference type="AlphaFoldDB" id="A0A6I9YWR7"/>
<evidence type="ECO:0000313" key="11">
    <source>
        <dbReference type="Proteomes" id="UP000504617"/>
    </source>
</evidence>
<evidence type="ECO:0000256" key="1">
    <source>
        <dbReference type="ARBA" id="ARBA00004141"/>
    </source>
</evidence>
<dbReference type="CDD" id="cd03163">
    <property type="entry name" value="TM4SF8_like_LEL"/>
    <property type="match status" value="1"/>
</dbReference>
<evidence type="ECO:0000256" key="6">
    <source>
        <dbReference type="ARBA" id="ARBA00023180"/>
    </source>
</evidence>
<sequence>MKVTLIEKYNCLKEPYRHTHRAFLQNTGPFGWPAGWVIRLLLSTERNVKLCLFYQVEAEVDHSIKKVYDAYNGTNPDAASRAIDYVQRQLHCCGIHNYTDWESTAWFKEAKNHSVPLSCCKATLSNCTGSLAHPADLYSEGCKVLVVKKLQEIMMYVIWAALAFAVIQVGFKTLCFVLLRIKNKTLFVFSARTHRCPLKRCK</sequence>
<evidence type="ECO:0000256" key="10">
    <source>
        <dbReference type="SAM" id="Phobius"/>
    </source>
</evidence>
<dbReference type="RefSeq" id="XP_013928050.1">
    <property type="nucleotide sequence ID" value="XM_014072575.1"/>
</dbReference>
<comment type="subcellular location">
    <subcellularLocation>
        <location evidence="1">Membrane</location>
        <topology evidence="1">Multi-pass membrane protein</topology>
    </subcellularLocation>
</comment>
<protein>
    <recommendedName>
        <fullName evidence="9">Tetraspanin-3</fullName>
    </recommendedName>
</protein>
<evidence type="ECO:0000256" key="7">
    <source>
        <dbReference type="ARBA" id="ARBA00055382"/>
    </source>
</evidence>
<dbReference type="PANTHER" id="PTHR19282">
    <property type="entry name" value="TETRASPANIN"/>
    <property type="match status" value="1"/>
</dbReference>
<organism evidence="11 12">
    <name type="scientific">Thamnophis sirtalis</name>
    <dbReference type="NCBI Taxonomy" id="35019"/>
    <lineage>
        <taxon>Eukaryota</taxon>
        <taxon>Metazoa</taxon>
        <taxon>Chordata</taxon>
        <taxon>Craniata</taxon>
        <taxon>Vertebrata</taxon>
        <taxon>Euteleostomi</taxon>
        <taxon>Lepidosauria</taxon>
        <taxon>Squamata</taxon>
        <taxon>Bifurcata</taxon>
        <taxon>Unidentata</taxon>
        <taxon>Episquamata</taxon>
        <taxon>Toxicofera</taxon>
        <taxon>Serpentes</taxon>
        <taxon>Colubroidea</taxon>
        <taxon>Colubridae</taxon>
        <taxon>Natricinae</taxon>
        <taxon>Thamnophis</taxon>
    </lineage>
</organism>
<keyword evidence="11" id="KW-1185">Reference proteome</keyword>
<evidence type="ECO:0000313" key="12">
    <source>
        <dbReference type="RefSeq" id="XP_013928050.1"/>
    </source>
</evidence>
<gene>
    <name evidence="12" type="primary">LOC106553979</name>
</gene>
<dbReference type="OrthoDB" id="9993879at2759"/>
<evidence type="ECO:0000256" key="5">
    <source>
        <dbReference type="ARBA" id="ARBA00023136"/>
    </source>
</evidence>
<evidence type="ECO:0000256" key="9">
    <source>
        <dbReference type="ARBA" id="ARBA00072060"/>
    </source>
</evidence>
<keyword evidence="6" id="KW-0325">Glycoprotein</keyword>
<dbReference type="InterPro" id="IPR008952">
    <property type="entry name" value="Tetraspanin_EC2_sf"/>
</dbReference>
<comment type="function">
    <text evidence="7">Regulates the proliferation and migration of oligodendrocytes, a process essential for normal myelination and repair.</text>
</comment>
<keyword evidence="3 10" id="KW-0812">Transmembrane</keyword>
<evidence type="ECO:0000256" key="2">
    <source>
        <dbReference type="ARBA" id="ARBA00006840"/>
    </source>
</evidence>
<reference evidence="12" key="1">
    <citation type="submission" date="2025-08" db="UniProtKB">
        <authorList>
            <consortium name="RefSeq"/>
        </authorList>
    </citation>
    <scope>IDENTIFICATION</scope>
    <source>
        <tissue evidence="12">Skeletal muscle</tissue>
    </source>
</reference>
<keyword evidence="4 10" id="KW-1133">Transmembrane helix</keyword>
<dbReference type="FunFam" id="1.10.1450.10:FF:000004">
    <property type="entry name" value="Tetraspanin"/>
    <property type="match status" value="1"/>
</dbReference>
<dbReference type="InterPro" id="IPR018499">
    <property type="entry name" value="Tetraspanin/Peripherin"/>
</dbReference>
<feature type="transmembrane region" description="Helical" evidence="10">
    <location>
        <begin position="153"/>
        <end position="179"/>
    </location>
</feature>
<accession>A0A6I9YWR7</accession>
<name>A0A6I9YWR7_9SAUR</name>
<keyword evidence="5 10" id="KW-0472">Membrane</keyword>
<dbReference type="SUPFAM" id="SSF48652">
    <property type="entry name" value="Tetraspanin"/>
    <property type="match status" value="1"/>
</dbReference>
<evidence type="ECO:0000256" key="4">
    <source>
        <dbReference type="ARBA" id="ARBA00022989"/>
    </source>
</evidence>
<dbReference type="GeneID" id="106553979"/>
<dbReference type="Gene3D" id="1.10.1450.10">
    <property type="entry name" value="Tetraspanin"/>
    <property type="match status" value="1"/>
</dbReference>
<dbReference type="Proteomes" id="UP000504617">
    <property type="component" value="Unplaced"/>
</dbReference>
<comment type="subunit">
    <text evidence="8">Interacts with claudin-11/CLDN11 and integrins.</text>
</comment>
<dbReference type="Pfam" id="PF00335">
    <property type="entry name" value="Tetraspanin"/>
    <property type="match status" value="1"/>
</dbReference>
<comment type="similarity">
    <text evidence="2">Belongs to the tetraspanin (TM4SF) family.</text>
</comment>
<evidence type="ECO:0000256" key="8">
    <source>
        <dbReference type="ARBA" id="ARBA00065266"/>
    </source>
</evidence>
<dbReference type="GO" id="GO:0005886">
    <property type="term" value="C:plasma membrane"/>
    <property type="evidence" value="ECO:0007669"/>
    <property type="project" value="TreeGrafter"/>
</dbReference>